<dbReference type="EMBL" id="JBIAQY010000016">
    <property type="protein sequence ID" value="MFF3572932.1"/>
    <property type="molecule type" value="Genomic_DNA"/>
</dbReference>
<keyword evidence="12" id="KW-0902">Two-component regulatory system</keyword>
<protein>
    <recommendedName>
        <fullName evidence="14">Sensor-like histidine kinase SenX3</fullName>
        <ecNumber evidence="3">2.7.13.3</ecNumber>
    </recommendedName>
</protein>
<evidence type="ECO:0000256" key="15">
    <source>
        <dbReference type="SAM" id="Phobius"/>
    </source>
</evidence>
<organism evidence="18 19">
    <name type="scientific">Nocardia jiangxiensis</name>
    <dbReference type="NCBI Taxonomy" id="282685"/>
    <lineage>
        <taxon>Bacteria</taxon>
        <taxon>Bacillati</taxon>
        <taxon>Actinomycetota</taxon>
        <taxon>Actinomycetes</taxon>
        <taxon>Mycobacteriales</taxon>
        <taxon>Nocardiaceae</taxon>
        <taxon>Nocardia</taxon>
    </lineage>
</organism>
<dbReference type="InterPro" id="IPR036890">
    <property type="entry name" value="HATPase_C_sf"/>
</dbReference>
<dbReference type="Gene3D" id="3.30.565.10">
    <property type="entry name" value="Histidine kinase-like ATPase, C-terminal domain"/>
    <property type="match status" value="1"/>
</dbReference>
<evidence type="ECO:0000256" key="2">
    <source>
        <dbReference type="ARBA" id="ARBA00004651"/>
    </source>
</evidence>
<dbReference type="SUPFAM" id="SSF55874">
    <property type="entry name" value="ATPase domain of HSP90 chaperone/DNA topoisomerase II/histidine kinase"/>
    <property type="match status" value="1"/>
</dbReference>
<sequence length="511" mass="54540">MLSYREIRTDLDHQAGENSLRIAHSVATDPTVLAGFTTPDVARTIAPVVESVRQATGATFVVVTDLQGVRYSHPDPALIGTSLLHDPGENPAAVLSGGSYVGVQHGSLGRSMRAKVPVRDAAGRVIGMVSVGTLEKKVGTELQSRLPSTFVPPLLALALSVVGTLLLARRIKRQTYGLEPAEITAMLEQREAMLHSIAEGVITLDLDGCITLVNDEAQRLLDLDREHVVGRSLVEVAPEGRVRDVLIGRVPGRDEIVLFGHRILVVNHMAVEVRGRRIGAVITLRDRTELEALLRELDDTRTLANALRAQEHEFANRLHVIAGLIELGRYDDAVEVVNRASAQNQQLAARLVDGVSEPILSALLLGKVAVAAERGVELVVTTTGEIPGDLDNPEGLVTVLGNLIDNAVESVVHAATGGRVEVAITTAATELTITVHDSGPGVDESLTEEIFRHGFTTKAARDGRRRGLGLALAGQEVRRRGGRIRVSNAAGALFTVMIPLTGRATAQAVQS</sequence>
<feature type="domain" description="PAS" evidence="17">
    <location>
        <begin position="186"/>
        <end position="234"/>
    </location>
</feature>
<evidence type="ECO:0000256" key="10">
    <source>
        <dbReference type="ARBA" id="ARBA00022840"/>
    </source>
</evidence>
<evidence type="ECO:0000256" key="11">
    <source>
        <dbReference type="ARBA" id="ARBA00022989"/>
    </source>
</evidence>
<keyword evidence="5" id="KW-0597">Phosphoprotein</keyword>
<dbReference type="Gene3D" id="1.10.287.130">
    <property type="match status" value="1"/>
</dbReference>
<proteinExistence type="predicted"/>
<comment type="catalytic activity">
    <reaction evidence="1">
        <text>ATP + protein L-histidine = ADP + protein N-phospho-L-histidine.</text>
        <dbReference type="EC" id="2.7.13.3"/>
    </reaction>
</comment>
<evidence type="ECO:0000256" key="9">
    <source>
        <dbReference type="ARBA" id="ARBA00022777"/>
    </source>
</evidence>
<keyword evidence="6" id="KW-0808">Transferase</keyword>
<evidence type="ECO:0000259" key="16">
    <source>
        <dbReference type="PROSITE" id="PS50109"/>
    </source>
</evidence>
<dbReference type="GO" id="GO:0005524">
    <property type="term" value="F:ATP binding"/>
    <property type="evidence" value="ECO:0007669"/>
    <property type="project" value="UniProtKB-KW"/>
</dbReference>
<reference evidence="18 19" key="1">
    <citation type="submission" date="2024-10" db="EMBL/GenBank/DDBJ databases">
        <title>The Natural Products Discovery Center: Release of the First 8490 Sequenced Strains for Exploring Actinobacteria Biosynthetic Diversity.</title>
        <authorList>
            <person name="Kalkreuter E."/>
            <person name="Kautsar S.A."/>
            <person name="Yang D."/>
            <person name="Bader C.D."/>
            <person name="Teijaro C.N."/>
            <person name="Fluegel L."/>
            <person name="Davis C.M."/>
            <person name="Simpson J.R."/>
            <person name="Lauterbach L."/>
            <person name="Steele A.D."/>
            <person name="Gui C."/>
            <person name="Meng S."/>
            <person name="Li G."/>
            <person name="Viehrig K."/>
            <person name="Ye F."/>
            <person name="Su P."/>
            <person name="Kiefer A.F."/>
            <person name="Nichols A."/>
            <person name="Cepeda A.J."/>
            <person name="Yan W."/>
            <person name="Fan B."/>
            <person name="Jiang Y."/>
            <person name="Adhikari A."/>
            <person name="Zheng C.-J."/>
            <person name="Schuster L."/>
            <person name="Cowan T.M."/>
            <person name="Smanski M.J."/>
            <person name="Chevrette M.G."/>
            <person name="De Carvalho L.P.S."/>
            <person name="Shen B."/>
        </authorList>
    </citation>
    <scope>NUCLEOTIDE SEQUENCE [LARGE SCALE GENOMIC DNA]</scope>
    <source>
        <strain evidence="18 19">NPDC002593</strain>
    </source>
</reference>
<feature type="transmembrane region" description="Helical" evidence="15">
    <location>
        <begin position="150"/>
        <end position="168"/>
    </location>
</feature>
<keyword evidence="11 15" id="KW-1133">Transmembrane helix</keyword>
<dbReference type="NCBIfam" id="TIGR00229">
    <property type="entry name" value="sensory_box"/>
    <property type="match status" value="1"/>
</dbReference>
<dbReference type="EC" id="2.7.13.3" evidence="3"/>
<comment type="caution">
    <text evidence="18">The sequence shown here is derived from an EMBL/GenBank/DDBJ whole genome shotgun (WGS) entry which is preliminary data.</text>
</comment>
<dbReference type="Proteomes" id="UP001601992">
    <property type="component" value="Unassembled WGS sequence"/>
</dbReference>
<dbReference type="Pfam" id="PF00989">
    <property type="entry name" value="PAS"/>
    <property type="match status" value="1"/>
</dbReference>
<evidence type="ECO:0000256" key="6">
    <source>
        <dbReference type="ARBA" id="ARBA00022679"/>
    </source>
</evidence>
<evidence type="ECO:0000256" key="13">
    <source>
        <dbReference type="ARBA" id="ARBA00023136"/>
    </source>
</evidence>
<dbReference type="InterPro" id="IPR033463">
    <property type="entry name" value="sCache_3"/>
</dbReference>
<evidence type="ECO:0000313" key="19">
    <source>
        <dbReference type="Proteomes" id="UP001601992"/>
    </source>
</evidence>
<dbReference type="InterPro" id="IPR039506">
    <property type="entry name" value="SPOB_a"/>
</dbReference>
<evidence type="ECO:0000256" key="4">
    <source>
        <dbReference type="ARBA" id="ARBA00022475"/>
    </source>
</evidence>
<dbReference type="InterPro" id="IPR035965">
    <property type="entry name" value="PAS-like_dom_sf"/>
</dbReference>
<dbReference type="SUPFAM" id="SSF55785">
    <property type="entry name" value="PYP-like sensor domain (PAS domain)"/>
    <property type="match status" value="1"/>
</dbReference>
<dbReference type="PANTHER" id="PTHR42878:SF7">
    <property type="entry name" value="SENSOR HISTIDINE KINASE GLRK"/>
    <property type="match status" value="1"/>
</dbReference>
<dbReference type="SMART" id="SM00091">
    <property type="entry name" value="PAS"/>
    <property type="match status" value="1"/>
</dbReference>
<gene>
    <name evidence="18" type="ORF">ACFYXQ_34720</name>
</gene>
<evidence type="ECO:0000256" key="14">
    <source>
        <dbReference type="ARBA" id="ARBA00039401"/>
    </source>
</evidence>
<keyword evidence="9" id="KW-0418">Kinase</keyword>
<keyword evidence="13 15" id="KW-0472">Membrane</keyword>
<dbReference type="PRINTS" id="PR00344">
    <property type="entry name" value="BCTRLSENSOR"/>
</dbReference>
<evidence type="ECO:0000259" key="17">
    <source>
        <dbReference type="PROSITE" id="PS50112"/>
    </source>
</evidence>
<dbReference type="PROSITE" id="PS50112">
    <property type="entry name" value="PAS"/>
    <property type="match status" value="1"/>
</dbReference>
<dbReference type="Pfam" id="PF14689">
    <property type="entry name" value="SPOB_a"/>
    <property type="match status" value="1"/>
</dbReference>
<dbReference type="Pfam" id="PF17203">
    <property type="entry name" value="sCache_3_2"/>
    <property type="match status" value="1"/>
</dbReference>
<comment type="subcellular location">
    <subcellularLocation>
        <location evidence="2">Cell membrane</location>
        <topology evidence="2">Multi-pass membrane protein</topology>
    </subcellularLocation>
</comment>
<dbReference type="Pfam" id="PF02518">
    <property type="entry name" value="HATPase_c"/>
    <property type="match status" value="1"/>
</dbReference>
<dbReference type="SMART" id="SM00387">
    <property type="entry name" value="HATPase_c"/>
    <property type="match status" value="1"/>
</dbReference>
<dbReference type="InterPro" id="IPR004358">
    <property type="entry name" value="Sig_transdc_His_kin-like_C"/>
</dbReference>
<dbReference type="InterPro" id="IPR000014">
    <property type="entry name" value="PAS"/>
</dbReference>
<dbReference type="SUPFAM" id="SSF103190">
    <property type="entry name" value="Sensory domain-like"/>
    <property type="match status" value="1"/>
</dbReference>
<evidence type="ECO:0000256" key="3">
    <source>
        <dbReference type="ARBA" id="ARBA00012438"/>
    </source>
</evidence>
<keyword evidence="4" id="KW-1003">Cell membrane</keyword>
<dbReference type="PROSITE" id="PS50109">
    <property type="entry name" value="HIS_KIN"/>
    <property type="match status" value="1"/>
</dbReference>
<dbReference type="PANTHER" id="PTHR42878">
    <property type="entry name" value="TWO-COMPONENT HISTIDINE KINASE"/>
    <property type="match status" value="1"/>
</dbReference>
<keyword evidence="8" id="KW-0547">Nucleotide-binding</keyword>
<keyword evidence="7 15" id="KW-0812">Transmembrane</keyword>
<dbReference type="InterPro" id="IPR003594">
    <property type="entry name" value="HATPase_dom"/>
</dbReference>
<dbReference type="InterPro" id="IPR013767">
    <property type="entry name" value="PAS_fold"/>
</dbReference>
<evidence type="ECO:0000256" key="7">
    <source>
        <dbReference type="ARBA" id="ARBA00022692"/>
    </source>
</evidence>
<dbReference type="InterPro" id="IPR050351">
    <property type="entry name" value="BphY/WalK/GraS-like"/>
</dbReference>
<accession>A0ABW6S9G1</accession>
<name>A0ABW6S9G1_9NOCA</name>
<dbReference type="InterPro" id="IPR005467">
    <property type="entry name" value="His_kinase_dom"/>
</dbReference>
<keyword evidence="19" id="KW-1185">Reference proteome</keyword>
<dbReference type="Gene3D" id="3.30.450.20">
    <property type="entry name" value="PAS domain"/>
    <property type="match status" value="2"/>
</dbReference>
<evidence type="ECO:0000256" key="5">
    <source>
        <dbReference type="ARBA" id="ARBA00022553"/>
    </source>
</evidence>
<feature type="domain" description="Histidine kinase" evidence="16">
    <location>
        <begin position="309"/>
        <end position="502"/>
    </location>
</feature>
<evidence type="ECO:0000313" key="18">
    <source>
        <dbReference type="EMBL" id="MFF3572932.1"/>
    </source>
</evidence>
<evidence type="ECO:0000256" key="12">
    <source>
        <dbReference type="ARBA" id="ARBA00023012"/>
    </source>
</evidence>
<dbReference type="CDD" id="cd00130">
    <property type="entry name" value="PAS"/>
    <property type="match status" value="1"/>
</dbReference>
<dbReference type="RefSeq" id="WP_051193029.1">
    <property type="nucleotide sequence ID" value="NZ_JBIAQY010000016.1"/>
</dbReference>
<evidence type="ECO:0000256" key="8">
    <source>
        <dbReference type="ARBA" id="ARBA00022741"/>
    </source>
</evidence>
<evidence type="ECO:0000256" key="1">
    <source>
        <dbReference type="ARBA" id="ARBA00000085"/>
    </source>
</evidence>
<keyword evidence="10 18" id="KW-0067">ATP-binding</keyword>
<dbReference type="InterPro" id="IPR029151">
    <property type="entry name" value="Sensor-like_sf"/>
</dbReference>